<dbReference type="EMBL" id="CM044704">
    <property type="protein sequence ID" value="KAI5667563.1"/>
    <property type="molecule type" value="Genomic_DNA"/>
</dbReference>
<name>A0ACC0B4J1_CATRO</name>
<reference evidence="2" key="1">
    <citation type="journal article" date="2023" name="Nat. Plants">
        <title>Single-cell RNA sequencing provides a high-resolution roadmap for understanding the multicellular compartmentation of specialized metabolism.</title>
        <authorList>
            <person name="Sun S."/>
            <person name="Shen X."/>
            <person name="Li Y."/>
            <person name="Li Y."/>
            <person name="Wang S."/>
            <person name="Li R."/>
            <person name="Zhang H."/>
            <person name="Shen G."/>
            <person name="Guo B."/>
            <person name="Wei J."/>
            <person name="Xu J."/>
            <person name="St-Pierre B."/>
            <person name="Chen S."/>
            <person name="Sun C."/>
        </authorList>
    </citation>
    <scope>NUCLEOTIDE SEQUENCE [LARGE SCALE GENOMIC DNA]</scope>
</reference>
<sequence>MENFEETNIVLVVDDDEVNCEVSNPSSCKDVVLIECMCGFKHSNCEDRVEEGISRKILFFLFQFASCFLRSYILLNSSLMDKFGHHNDLRTSFSEVFYHLKGARQLTILFQGGSKKQLRYVIFSESSVQLVDKQG</sequence>
<protein>
    <submittedName>
        <fullName evidence="1">Uncharacterized protein</fullName>
    </submittedName>
</protein>
<dbReference type="Proteomes" id="UP001060085">
    <property type="component" value="Linkage Group LG04"/>
</dbReference>
<organism evidence="1 2">
    <name type="scientific">Catharanthus roseus</name>
    <name type="common">Madagascar periwinkle</name>
    <name type="synonym">Vinca rosea</name>
    <dbReference type="NCBI Taxonomy" id="4058"/>
    <lineage>
        <taxon>Eukaryota</taxon>
        <taxon>Viridiplantae</taxon>
        <taxon>Streptophyta</taxon>
        <taxon>Embryophyta</taxon>
        <taxon>Tracheophyta</taxon>
        <taxon>Spermatophyta</taxon>
        <taxon>Magnoliopsida</taxon>
        <taxon>eudicotyledons</taxon>
        <taxon>Gunneridae</taxon>
        <taxon>Pentapetalae</taxon>
        <taxon>asterids</taxon>
        <taxon>lamiids</taxon>
        <taxon>Gentianales</taxon>
        <taxon>Apocynaceae</taxon>
        <taxon>Rauvolfioideae</taxon>
        <taxon>Vinceae</taxon>
        <taxon>Catharanthinae</taxon>
        <taxon>Catharanthus</taxon>
    </lineage>
</organism>
<comment type="caution">
    <text evidence="1">The sequence shown here is derived from an EMBL/GenBank/DDBJ whole genome shotgun (WGS) entry which is preliminary data.</text>
</comment>
<evidence type="ECO:0000313" key="2">
    <source>
        <dbReference type="Proteomes" id="UP001060085"/>
    </source>
</evidence>
<evidence type="ECO:0000313" key="1">
    <source>
        <dbReference type="EMBL" id="KAI5667563.1"/>
    </source>
</evidence>
<proteinExistence type="predicted"/>
<gene>
    <name evidence="1" type="ORF">M9H77_17416</name>
</gene>
<keyword evidence="2" id="KW-1185">Reference proteome</keyword>
<accession>A0ACC0B4J1</accession>